<dbReference type="EMBL" id="LR797088">
    <property type="protein sequence ID" value="CAB4186240.1"/>
    <property type="molecule type" value="Genomic_DNA"/>
</dbReference>
<evidence type="ECO:0000313" key="8">
    <source>
        <dbReference type="EMBL" id="CAB4217750.1"/>
    </source>
</evidence>
<organism evidence="4">
    <name type="scientific">uncultured Caudovirales phage</name>
    <dbReference type="NCBI Taxonomy" id="2100421"/>
    <lineage>
        <taxon>Viruses</taxon>
        <taxon>Duplodnaviria</taxon>
        <taxon>Heunggongvirae</taxon>
        <taxon>Uroviricota</taxon>
        <taxon>Caudoviricetes</taxon>
        <taxon>Peduoviridae</taxon>
        <taxon>Maltschvirus</taxon>
        <taxon>Maltschvirus maltsch</taxon>
    </lineage>
</organism>
<evidence type="ECO:0000313" key="7">
    <source>
        <dbReference type="EMBL" id="CAB4192182.1"/>
    </source>
</evidence>
<dbReference type="EMBL" id="LR796910">
    <property type="protein sequence ID" value="CAB4174522.1"/>
    <property type="molecule type" value="Genomic_DNA"/>
</dbReference>
<evidence type="ECO:0000313" key="9">
    <source>
        <dbReference type="EMBL" id="CAB4219861.1"/>
    </source>
</evidence>
<accession>A0A6J5QHG4</accession>
<proteinExistence type="predicted"/>
<dbReference type="EMBL" id="LR797456">
    <property type="protein sequence ID" value="CAB4217750.1"/>
    <property type="molecule type" value="Genomic_DNA"/>
</dbReference>
<sequence>MPKSSNTAWVEWNAIRTDLALEKLGVRGVLNGPEDAVLQARIIRDTLVDSFRATINLAAACKDMGKIPSEEAEKIFARINKAVDALRKTSTTEEWLIMSLSDVTPETAIFLLTEMRPKDAYISPLGYIESLFNIQPKEFSFGEDEEMGNGNFDPPF</sequence>
<evidence type="ECO:0000313" key="4">
    <source>
        <dbReference type="EMBL" id="CAB4180405.1"/>
    </source>
</evidence>
<evidence type="ECO:0000313" key="10">
    <source>
        <dbReference type="EMBL" id="CAB5231278.1"/>
    </source>
</evidence>
<dbReference type="EMBL" id="LR798432">
    <property type="protein sequence ID" value="CAB5231278.1"/>
    <property type="molecule type" value="Genomic_DNA"/>
</dbReference>
<reference evidence="4" key="1">
    <citation type="submission" date="2020-05" db="EMBL/GenBank/DDBJ databases">
        <authorList>
            <person name="Chiriac C."/>
            <person name="Salcher M."/>
            <person name="Ghai R."/>
            <person name="Kavagutti S V."/>
        </authorList>
    </citation>
    <scope>NUCLEOTIDE SEQUENCE</scope>
</reference>
<evidence type="ECO:0000313" key="1">
    <source>
        <dbReference type="EMBL" id="CAB4148331.1"/>
    </source>
</evidence>
<gene>
    <name evidence="4" type="ORF">UFOVP1036_24</name>
    <name evidence="5" type="ORF">UFOVP1132_43</name>
    <name evidence="6" type="ORF">UFOVP1190_18</name>
    <name evidence="7" type="ORF">UFOVP1248_8</name>
    <name evidence="8" type="ORF">UFOVP1493_79</name>
    <name evidence="10" type="ORF">UFOVP1584_49</name>
    <name evidence="9" type="ORF">UFOVP1635_16</name>
    <name evidence="1" type="ORF">UFOVP521_59</name>
    <name evidence="2" type="ORF">UFOVP856_31</name>
    <name evidence="3" type="ORF">UFOVP967_57</name>
</gene>
<evidence type="ECO:0000313" key="6">
    <source>
        <dbReference type="EMBL" id="CAB4189839.1"/>
    </source>
</evidence>
<evidence type="ECO:0000313" key="5">
    <source>
        <dbReference type="EMBL" id="CAB4186240.1"/>
    </source>
</evidence>
<dbReference type="EMBL" id="LR797192">
    <property type="protein sequence ID" value="CAB4192182.1"/>
    <property type="molecule type" value="Genomic_DNA"/>
</dbReference>
<evidence type="ECO:0000313" key="3">
    <source>
        <dbReference type="EMBL" id="CAB4174522.1"/>
    </source>
</evidence>
<name>A0A6J5QHG4_9CAUD</name>
<protein>
    <submittedName>
        <fullName evidence="4">Uncharacterized protein</fullName>
    </submittedName>
</protein>
<dbReference type="EMBL" id="LR796991">
    <property type="protein sequence ID" value="CAB4180405.1"/>
    <property type="molecule type" value="Genomic_DNA"/>
</dbReference>
<dbReference type="EMBL" id="LR796811">
    <property type="protein sequence ID" value="CAB4167500.1"/>
    <property type="molecule type" value="Genomic_DNA"/>
</dbReference>
<dbReference type="EMBL" id="LR797496">
    <property type="protein sequence ID" value="CAB4219861.1"/>
    <property type="molecule type" value="Genomic_DNA"/>
</dbReference>
<evidence type="ECO:0000313" key="2">
    <source>
        <dbReference type="EMBL" id="CAB4167500.1"/>
    </source>
</evidence>
<dbReference type="EMBL" id="LR797145">
    <property type="protein sequence ID" value="CAB4189839.1"/>
    <property type="molecule type" value="Genomic_DNA"/>
</dbReference>
<dbReference type="EMBL" id="LR796496">
    <property type="protein sequence ID" value="CAB4148331.1"/>
    <property type="molecule type" value="Genomic_DNA"/>
</dbReference>